<dbReference type="SUPFAM" id="SSF46785">
    <property type="entry name" value="Winged helix' DNA-binding domain"/>
    <property type="match status" value="1"/>
</dbReference>
<dbReference type="InterPro" id="IPR036388">
    <property type="entry name" value="WH-like_DNA-bd_sf"/>
</dbReference>
<dbReference type="PANTHER" id="PTHR43132:SF6">
    <property type="entry name" value="HTH-TYPE TRANSCRIPTIONAL REPRESSOR CZRA"/>
    <property type="match status" value="1"/>
</dbReference>
<dbReference type="InterPro" id="IPR011991">
    <property type="entry name" value="ArsR-like_HTH"/>
</dbReference>
<organism evidence="6 7">
    <name type="scientific">Robinsoniella peoriensis</name>
    <dbReference type="NCBI Taxonomy" id="180332"/>
    <lineage>
        <taxon>Bacteria</taxon>
        <taxon>Bacillati</taxon>
        <taxon>Bacillota</taxon>
        <taxon>Clostridia</taxon>
        <taxon>Lachnospirales</taxon>
        <taxon>Lachnospiraceae</taxon>
        <taxon>Robinsoniella</taxon>
    </lineage>
</organism>
<keyword evidence="2" id="KW-0238">DNA-binding</keyword>
<dbReference type="PANTHER" id="PTHR43132">
    <property type="entry name" value="ARSENICAL RESISTANCE OPERON REPRESSOR ARSR-RELATED"/>
    <property type="match status" value="1"/>
</dbReference>
<accession>A0A4U8QRS8</accession>
<reference evidence="6 7" key="1">
    <citation type="journal article" date="2019" name="Anaerobe">
        <title>Detection of Robinsoniella peoriensis in multiple bone samples of a trauma patient.</title>
        <authorList>
            <person name="Schrottner P."/>
            <person name="Hartwich K."/>
            <person name="Bunk B."/>
            <person name="Schober I."/>
            <person name="Helbig S."/>
            <person name="Rudolph W.W."/>
            <person name="Gunzer F."/>
        </authorList>
    </citation>
    <scope>NUCLEOTIDE SEQUENCE [LARGE SCALE GENOMIC DNA]</scope>
    <source>
        <strain evidence="6 7">DSM 106044</strain>
    </source>
</reference>
<comment type="caution">
    <text evidence="6">The sequence shown here is derived from an EMBL/GenBank/DDBJ whole genome shotgun (WGS) entry which is preliminary data.</text>
</comment>
<dbReference type="PRINTS" id="PR00778">
    <property type="entry name" value="HTHARSR"/>
</dbReference>
<dbReference type="GO" id="GO:0003700">
    <property type="term" value="F:DNA-binding transcription factor activity"/>
    <property type="evidence" value="ECO:0007669"/>
    <property type="project" value="InterPro"/>
</dbReference>
<evidence type="ECO:0000259" key="5">
    <source>
        <dbReference type="PROSITE" id="PS50987"/>
    </source>
</evidence>
<dbReference type="InterPro" id="IPR036390">
    <property type="entry name" value="WH_DNA-bd_sf"/>
</dbReference>
<proteinExistence type="predicted"/>
<sequence length="118" mass="13440">MNNEDMIENCCDGNHIHHEIQNTVIPGEEDLYRLADLFKIFGDPTRIRILYALSASELCVCDIADLLGMSQSAISHQLRVLKQSHLVKFRRDGKTIYYSLADTHVSTILNQGLEHVEE</sequence>
<evidence type="ECO:0000256" key="4">
    <source>
        <dbReference type="ARBA" id="ARBA00043263"/>
    </source>
</evidence>
<dbReference type="CDD" id="cd00090">
    <property type="entry name" value="HTH_ARSR"/>
    <property type="match status" value="1"/>
</dbReference>
<dbReference type="PROSITE" id="PS50987">
    <property type="entry name" value="HTH_ARSR_2"/>
    <property type="match status" value="1"/>
</dbReference>
<evidence type="ECO:0000256" key="3">
    <source>
        <dbReference type="ARBA" id="ARBA00023163"/>
    </source>
</evidence>
<protein>
    <submittedName>
        <fullName evidence="6">Transcriptional repressor SmtB</fullName>
    </submittedName>
</protein>
<evidence type="ECO:0000256" key="1">
    <source>
        <dbReference type="ARBA" id="ARBA00023015"/>
    </source>
</evidence>
<dbReference type="AlphaFoldDB" id="A0A4U8QRS8"/>
<evidence type="ECO:0000256" key="2">
    <source>
        <dbReference type="ARBA" id="ARBA00023125"/>
    </source>
</evidence>
<dbReference type="InterPro" id="IPR001845">
    <property type="entry name" value="HTH_ArsR_DNA-bd_dom"/>
</dbReference>
<dbReference type="GO" id="GO:0003677">
    <property type="term" value="F:DNA binding"/>
    <property type="evidence" value="ECO:0007669"/>
    <property type="project" value="UniProtKB-KW"/>
</dbReference>
<gene>
    <name evidence="6" type="primary">ziaR</name>
    <name evidence="6" type="ORF">DSM106044_00183</name>
</gene>
<dbReference type="STRING" id="180332.GCA_000797495_03490"/>
<dbReference type="PROSITE" id="PS00846">
    <property type="entry name" value="HTH_ARSR_1"/>
    <property type="match status" value="1"/>
</dbReference>
<dbReference type="Proteomes" id="UP000306509">
    <property type="component" value="Unassembled WGS sequence"/>
</dbReference>
<dbReference type="InterPro" id="IPR018334">
    <property type="entry name" value="ArsR_HTH"/>
</dbReference>
<dbReference type="RefSeq" id="WP_027294831.1">
    <property type="nucleotide sequence ID" value="NZ_CABMJZ010000115.1"/>
</dbReference>
<dbReference type="NCBIfam" id="NF033788">
    <property type="entry name" value="HTH_metalloreg"/>
    <property type="match status" value="1"/>
</dbReference>
<dbReference type="EMBL" id="QGQD01000005">
    <property type="protein sequence ID" value="TLD02896.1"/>
    <property type="molecule type" value="Genomic_DNA"/>
</dbReference>
<dbReference type="Gene3D" id="1.10.10.10">
    <property type="entry name" value="Winged helix-like DNA-binding domain superfamily/Winged helix DNA-binding domain"/>
    <property type="match status" value="1"/>
</dbReference>
<dbReference type="SMART" id="SM00418">
    <property type="entry name" value="HTH_ARSR"/>
    <property type="match status" value="1"/>
</dbReference>
<dbReference type="InterPro" id="IPR051011">
    <property type="entry name" value="Metal_resp_trans_reg"/>
</dbReference>
<name>A0A4U8QRS8_9FIRM</name>
<keyword evidence="3" id="KW-0804">Transcription</keyword>
<keyword evidence="4" id="KW-0105">Cadmium resistance</keyword>
<feature type="domain" description="HTH arsR-type" evidence="5">
    <location>
        <begin position="26"/>
        <end position="118"/>
    </location>
</feature>
<dbReference type="OrthoDB" id="9794330at2"/>
<evidence type="ECO:0000313" key="6">
    <source>
        <dbReference type="EMBL" id="TLD02896.1"/>
    </source>
</evidence>
<dbReference type="GO" id="GO:0046686">
    <property type="term" value="P:response to cadmium ion"/>
    <property type="evidence" value="ECO:0007669"/>
    <property type="project" value="UniProtKB-KW"/>
</dbReference>
<keyword evidence="7" id="KW-1185">Reference proteome</keyword>
<dbReference type="Pfam" id="PF01022">
    <property type="entry name" value="HTH_5"/>
    <property type="match status" value="1"/>
</dbReference>
<keyword evidence="1" id="KW-0805">Transcription regulation</keyword>
<evidence type="ECO:0000313" key="7">
    <source>
        <dbReference type="Proteomes" id="UP000306509"/>
    </source>
</evidence>